<evidence type="ECO:0000313" key="1">
    <source>
        <dbReference type="EMBL" id="KAF4149611.1"/>
    </source>
</evidence>
<dbReference type="EMBL" id="JAACNO010000148">
    <property type="protein sequence ID" value="KAF4149611.1"/>
    <property type="molecule type" value="Genomic_DNA"/>
</dbReference>
<proteinExistence type="predicted"/>
<protein>
    <submittedName>
        <fullName evidence="1">Uncharacterized protein</fullName>
    </submittedName>
</protein>
<dbReference type="AlphaFoldDB" id="A0A8S9V9Q8"/>
<gene>
    <name evidence="1" type="ORF">GN958_ATG01195</name>
</gene>
<sequence>MVSECGAVVEAAATVALVVGERASRTSGTTALSSREQELVLRGGEPGARVLDNGDLEILEDMIVVVDGQTRATRPIRSKSGANILPESIDQCKGYSAFAVLLDSLNVDQPDGGDGSDLGSGVSARDAGMLVGSDESHLKDYLNSNADKMSRSLAVSKVVVNSKEITFDSLAKDGAISIYATRQARPRTLWRRPVQQLCTWARSSRQWPGLTASCAPVSTTWTSRRRCSRSRVCTALVRVWVWSWVRPVRWPARHGHARGASDALPCASFRMPMDMVLISIGNQDIKHEFAEGARVR</sequence>
<comment type="caution">
    <text evidence="1">The sequence shown here is derived from an EMBL/GenBank/DDBJ whole genome shotgun (WGS) entry which is preliminary data.</text>
</comment>
<evidence type="ECO:0000313" key="2">
    <source>
        <dbReference type="Proteomes" id="UP000704712"/>
    </source>
</evidence>
<accession>A0A8S9V9Q8</accession>
<dbReference type="Proteomes" id="UP000704712">
    <property type="component" value="Unassembled WGS sequence"/>
</dbReference>
<reference evidence="1" key="1">
    <citation type="submission" date="2020-03" db="EMBL/GenBank/DDBJ databases">
        <title>Hybrid Assembly of Korean Phytophthora infestans isolates.</title>
        <authorList>
            <person name="Prokchorchik M."/>
            <person name="Lee Y."/>
            <person name="Seo J."/>
            <person name="Cho J.-H."/>
            <person name="Park Y.-E."/>
            <person name="Jang D.-C."/>
            <person name="Im J.-S."/>
            <person name="Choi J.-G."/>
            <person name="Park H.-J."/>
            <person name="Lee G.-B."/>
            <person name="Lee Y.-G."/>
            <person name="Hong S.-Y."/>
            <person name="Cho K."/>
            <person name="Sohn K.H."/>
        </authorList>
    </citation>
    <scope>NUCLEOTIDE SEQUENCE</scope>
    <source>
        <strain evidence="1">KR_2_A2</strain>
    </source>
</reference>
<name>A0A8S9V9Q8_PHYIN</name>
<organism evidence="1 2">
    <name type="scientific">Phytophthora infestans</name>
    <name type="common">Potato late blight agent</name>
    <name type="synonym">Botrytis infestans</name>
    <dbReference type="NCBI Taxonomy" id="4787"/>
    <lineage>
        <taxon>Eukaryota</taxon>
        <taxon>Sar</taxon>
        <taxon>Stramenopiles</taxon>
        <taxon>Oomycota</taxon>
        <taxon>Peronosporomycetes</taxon>
        <taxon>Peronosporales</taxon>
        <taxon>Peronosporaceae</taxon>
        <taxon>Phytophthora</taxon>
    </lineage>
</organism>